<proteinExistence type="inferred from homology"/>
<dbReference type="InterPro" id="IPR002781">
    <property type="entry name" value="TM_pro_TauE-like"/>
</dbReference>
<evidence type="ECO:0000256" key="4">
    <source>
        <dbReference type="ARBA" id="ARBA00023136"/>
    </source>
</evidence>
<feature type="transmembrane region" description="Helical" evidence="5">
    <location>
        <begin position="247"/>
        <end position="265"/>
    </location>
</feature>
<organism evidence="6">
    <name type="scientific">uncultured marine group II euryarchaeote EF100_57A08</name>
    <dbReference type="NCBI Taxonomy" id="480664"/>
    <lineage>
        <taxon>Archaea</taxon>
        <taxon>Methanobacteriati</taxon>
        <taxon>Thermoplasmatota</taxon>
        <taxon>Candidatus Poseidoniia</taxon>
        <taxon>Candidatus Poseidoniales</taxon>
        <taxon>environmental samples</taxon>
    </lineage>
</organism>
<keyword evidence="3 5" id="KW-1133">Transmembrane helix</keyword>
<dbReference type="PANTHER" id="PTHR43701">
    <property type="entry name" value="MEMBRANE TRANSPORTER PROTEIN MJ0441-RELATED"/>
    <property type="match status" value="1"/>
</dbReference>
<accession>A9QP28</accession>
<feature type="transmembrane region" description="Helical" evidence="5">
    <location>
        <begin position="149"/>
        <end position="172"/>
    </location>
</feature>
<evidence type="ECO:0000313" key="6">
    <source>
        <dbReference type="EMBL" id="ABX59196.1"/>
    </source>
</evidence>
<dbReference type="GO" id="GO:0005886">
    <property type="term" value="C:plasma membrane"/>
    <property type="evidence" value="ECO:0007669"/>
    <property type="project" value="UniProtKB-SubCell"/>
</dbReference>
<feature type="transmembrane region" description="Helical" evidence="5">
    <location>
        <begin position="7"/>
        <end position="29"/>
    </location>
</feature>
<name>A9QP28_9ARCH</name>
<dbReference type="PANTHER" id="PTHR43701:SF5">
    <property type="entry name" value="MEMBRANE TRANSPORTER PROTEIN-RELATED"/>
    <property type="match status" value="1"/>
</dbReference>
<sequence>MEVFYALAVILLTAFMFAPLGLGGGILFVPTLHYILGWDLHLSIVGSLILIWFVSIGSRRAHDEGGYTVAEIGRRGRLFAIGGAILGALAADILITEGGDNTIKLIATILLSWVLYRSISKLREEKKTNVADEDIEPQMEDKELIRYKLGCLGGGTASGLIGVGGGVIFTMMNRTILGLKPHRAAGTSYLIVMRVVPVAIISHLLIEPELLSDLIALDPLTLAIPIVVLLTSWGGAKTAIKMLPQRVLTYPYLVAVFVSLIRYLIDVKEIIGT</sequence>
<reference evidence="6" key="1">
    <citation type="journal article" date="2008" name="Environ. Microbiol.">
        <title>Design and testing of 'genome-proxy' microarrays to profile marine microbial communities.</title>
        <authorList>
            <person name="Rich V.I."/>
            <person name="Konstantinidis K."/>
            <person name="DeLong E.F."/>
        </authorList>
    </citation>
    <scope>NUCLEOTIDE SEQUENCE</scope>
</reference>
<dbReference type="InterPro" id="IPR051598">
    <property type="entry name" value="TSUP/Inactive_protease-like"/>
</dbReference>
<feature type="transmembrane region" description="Helical" evidence="5">
    <location>
        <begin position="184"/>
        <end position="206"/>
    </location>
</feature>
<evidence type="ECO:0000256" key="1">
    <source>
        <dbReference type="ARBA" id="ARBA00004141"/>
    </source>
</evidence>
<keyword evidence="2 5" id="KW-0812">Transmembrane</keyword>
<gene>
    <name evidence="6" type="ORF">MBMO_EF10057A08g012</name>
</gene>
<dbReference type="AlphaFoldDB" id="A9QP28"/>
<evidence type="ECO:0000256" key="5">
    <source>
        <dbReference type="RuleBase" id="RU363041"/>
    </source>
</evidence>
<feature type="transmembrane region" description="Helical" evidence="5">
    <location>
        <begin position="78"/>
        <end position="96"/>
    </location>
</feature>
<keyword evidence="5" id="KW-1003">Cell membrane</keyword>
<evidence type="ECO:0000256" key="3">
    <source>
        <dbReference type="ARBA" id="ARBA00022989"/>
    </source>
</evidence>
<dbReference type="Pfam" id="PF01925">
    <property type="entry name" value="TauE"/>
    <property type="match status" value="1"/>
</dbReference>
<feature type="transmembrane region" description="Helical" evidence="5">
    <location>
        <begin position="215"/>
        <end position="235"/>
    </location>
</feature>
<comment type="subcellular location">
    <subcellularLocation>
        <location evidence="5">Cell membrane</location>
        <topology evidence="5">Multi-pass membrane protein</topology>
    </subcellularLocation>
    <subcellularLocation>
        <location evidence="1">Membrane</location>
        <topology evidence="1">Multi-pass membrane protein</topology>
    </subcellularLocation>
</comment>
<comment type="similarity">
    <text evidence="5">Belongs to the 4-toluene sulfonate uptake permease (TSUP) (TC 2.A.102) family.</text>
</comment>
<protein>
    <recommendedName>
        <fullName evidence="5">Probable membrane transporter protein</fullName>
    </recommendedName>
</protein>
<feature type="transmembrane region" description="Helical" evidence="5">
    <location>
        <begin position="35"/>
        <end position="57"/>
    </location>
</feature>
<evidence type="ECO:0000256" key="2">
    <source>
        <dbReference type="ARBA" id="ARBA00022692"/>
    </source>
</evidence>
<dbReference type="EMBL" id="EU221238">
    <property type="protein sequence ID" value="ABX59196.1"/>
    <property type="molecule type" value="Genomic_DNA"/>
</dbReference>
<keyword evidence="4 5" id="KW-0472">Membrane</keyword>